<dbReference type="InterPro" id="IPR028098">
    <property type="entry name" value="Glyco_trans_4-like_N"/>
</dbReference>
<keyword evidence="2 5" id="KW-0808">Transferase</keyword>
<dbReference type="PANTHER" id="PTHR45947:SF3">
    <property type="entry name" value="SULFOQUINOVOSYL TRANSFERASE SQD2"/>
    <property type="match status" value="1"/>
</dbReference>
<evidence type="ECO:0000313" key="5">
    <source>
        <dbReference type="EMBL" id="MBB5082091.1"/>
    </source>
</evidence>
<sequence>MKVLHVITGLEAGGAERQLRDLVANHHVTAEVAALTKPGLISQAIQAEGVTVHHLGMTGNRDLRVLGPLWRLVQRGGYDVVHTHLFRAGLYGRLVARLSGVAAIVASEHSIGERHLEGRPITAPVRALARAGERLGHVTVAVSSAAAQRLVRWGVPEQRIEVIANGIDPRAFRFDPAVRETTRSRLTIPPHITVVGGVGRLEPGKRFDVLIEAVAGLPDTVLLLVGDGPERANLVAHARRLGIANRMVLAGQSSQVPALLSAMDVFAAPSQEETFGLAIVEALACGLPVLYSACPALDELPASASPNARRLPSAAEPFRQAVEELIAAGAPRQLPPQAVDHYGIGHHVNRIEALYLRVHEQRSRSKTIAPAWGEQP</sequence>
<feature type="domain" description="Glycosyltransferase subfamily 4-like N-terminal" evidence="4">
    <location>
        <begin position="13"/>
        <end position="169"/>
    </location>
</feature>
<evidence type="ECO:0000259" key="4">
    <source>
        <dbReference type="Pfam" id="PF13439"/>
    </source>
</evidence>
<evidence type="ECO:0000313" key="6">
    <source>
        <dbReference type="Proteomes" id="UP000568380"/>
    </source>
</evidence>
<dbReference type="Pfam" id="PF13439">
    <property type="entry name" value="Glyco_transf_4"/>
    <property type="match status" value="1"/>
</dbReference>
<organism evidence="5 6">
    <name type="scientific">Nonomuraea endophytica</name>
    <dbReference type="NCBI Taxonomy" id="714136"/>
    <lineage>
        <taxon>Bacteria</taxon>
        <taxon>Bacillati</taxon>
        <taxon>Actinomycetota</taxon>
        <taxon>Actinomycetes</taxon>
        <taxon>Streptosporangiales</taxon>
        <taxon>Streptosporangiaceae</taxon>
        <taxon>Nonomuraea</taxon>
    </lineage>
</organism>
<dbReference type="GO" id="GO:1901137">
    <property type="term" value="P:carbohydrate derivative biosynthetic process"/>
    <property type="evidence" value="ECO:0007669"/>
    <property type="project" value="UniProtKB-ARBA"/>
</dbReference>
<dbReference type="Pfam" id="PF00534">
    <property type="entry name" value="Glycos_transf_1"/>
    <property type="match status" value="1"/>
</dbReference>
<evidence type="ECO:0000259" key="3">
    <source>
        <dbReference type="Pfam" id="PF00534"/>
    </source>
</evidence>
<evidence type="ECO:0000256" key="1">
    <source>
        <dbReference type="ARBA" id="ARBA00022676"/>
    </source>
</evidence>
<keyword evidence="1" id="KW-0328">Glycosyltransferase</keyword>
<dbReference type="SUPFAM" id="SSF53756">
    <property type="entry name" value="UDP-Glycosyltransferase/glycogen phosphorylase"/>
    <property type="match status" value="1"/>
</dbReference>
<comment type="caution">
    <text evidence="5">The sequence shown here is derived from an EMBL/GenBank/DDBJ whole genome shotgun (WGS) entry which is preliminary data.</text>
</comment>
<protein>
    <submittedName>
        <fullName evidence="5">Glycosyltransferase involved in cell wall biosynthesis</fullName>
    </submittedName>
</protein>
<reference evidence="5 6" key="1">
    <citation type="submission" date="2020-08" db="EMBL/GenBank/DDBJ databases">
        <title>Genomic Encyclopedia of Type Strains, Phase IV (KMG-IV): sequencing the most valuable type-strain genomes for metagenomic binning, comparative biology and taxonomic classification.</title>
        <authorList>
            <person name="Goeker M."/>
        </authorList>
    </citation>
    <scope>NUCLEOTIDE SEQUENCE [LARGE SCALE GENOMIC DNA]</scope>
    <source>
        <strain evidence="5 6">DSM 45385</strain>
    </source>
</reference>
<dbReference type="RefSeq" id="WP_184969993.1">
    <property type="nucleotide sequence ID" value="NZ_JACHIN010000012.1"/>
</dbReference>
<accession>A0A7W8EK01</accession>
<gene>
    <name evidence="5" type="ORF">HNR40_007586</name>
</gene>
<dbReference type="PANTHER" id="PTHR45947">
    <property type="entry name" value="SULFOQUINOVOSYL TRANSFERASE SQD2"/>
    <property type="match status" value="1"/>
</dbReference>
<dbReference type="InterPro" id="IPR050194">
    <property type="entry name" value="Glycosyltransferase_grp1"/>
</dbReference>
<dbReference type="Gene3D" id="3.40.50.2000">
    <property type="entry name" value="Glycogen Phosphorylase B"/>
    <property type="match status" value="2"/>
</dbReference>
<dbReference type="AlphaFoldDB" id="A0A7W8EK01"/>
<keyword evidence="6" id="KW-1185">Reference proteome</keyword>
<dbReference type="InterPro" id="IPR001296">
    <property type="entry name" value="Glyco_trans_1"/>
</dbReference>
<name>A0A7W8EK01_9ACTN</name>
<evidence type="ECO:0000256" key="2">
    <source>
        <dbReference type="ARBA" id="ARBA00022679"/>
    </source>
</evidence>
<dbReference type="GO" id="GO:0016757">
    <property type="term" value="F:glycosyltransferase activity"/>
    <property type="evidence" value="ECO:0007669"/>
    <property type="project" value="UniProtKB-KW"/>
</dbReference>
<feature type="domain" description="Glycosyl transferase family 1" evidence="3">
    <location>
        <begin position="179"/>
        <end position="300"/>
    </location>
</feature>
<dbReference type="EMBL" id="JACHIN010000012">
    <property type="protein sequence ID" value="MBB5082091.1"/>
    <property type="molecule type" value="Genomic_DNA"/>
</dbReference>
<proteinExistence type="predicted"/>
<dbReference type="Proteomes" id="UP000568380">
    <property type="component" value="Unassembled WGS sequence"/>
</dbReference>